<feature type="signal peptide" evidence="3">
    <location>
        <begin position="1"/>
        <end position="26"/>
    </location>
</feature>
<dbReference type="InterPro" id="IPR050430">
    <property type="entry name" value="Peptidase_S1"/>
</dbReference>
<comment type="similarity">
    <text evidence="1">Belongs to the peptidase S1 family.</text>
</comment>
<dbReference type="PROSITE" id="PS50240">
    <property type="entry name" value="TRYPSIN_DOM"/>
    <property type="match status" value="1"/>
</dbReference>
<dbReference type="PANTHER" id="PTHR24276">
    <property type="entry name" value="POLYSERASE-RELATED"/>
    <property type="match status" value="1"/>
</dbReference>
<evidence type="ECO:0000313" key="6">
    <source>
        <dbReference type="Proteomes" id="UP000198716"/>
    </source>
</evidence>
<dbReference type="PANTHER" id="PTHR24276:SF98">
    <property type="entry name" value="FI18310P1-RELATED"/>
    <property type="match status" value="1"/>
</dbReference>
<protein>
    <submittedName>
        <fullName evidence="5">Trypsin</fullName>
    </submittedName>
</protein>
<dbReference type="SUPFAM" id="SSF50494">
    <property type="entry name" value="Trypsin-like serine proteases"/>
    <property type="match status" value="1"/>
</dbReference>
<dbReference type="EMBL" id="FOMZ01000008">
    <property type="protein sequence ID" value="SFE15471.1"/>
    <property type="molecule type" value="Genomic_DNA"/>
</dbReference>
<dbReference type="InterPro" id="IPR001254">
    <property type="entry name" value="Trypsin_dom"/>
</dbReference>
<keyword evidence="6" id="KW-1185">Reference proteome</keyword>
<dbReference type="Proteomes" id="UP000198716">
    <property type="component" value="Unassembled WGS sequence"/>
</dbReference>
<feature type="chain" id="PRO_5011504015" evidence="3">
    <location>
        <begin position="27"/>
        <end position="250"/>
    </location>
</feature>
<dbReference type="RefSeq" id="WP_217641637.1">
    <property type="nucleotide sequence ID" value="NZ_FOMZ01000008.1"/>
</dbReference>
<dbReference type="GO" id="GO:0006508">
    <property type="term" value="P:proteolysis"/>
    <property type="evidence" value="ECO:0007669"/>
    <property type="project" value="InterPro"/>
</dbReference>
<reference evidence="6" key="1">
    <citation type="submission" date="2016-10" db="EMBL/GenBank/DDBJ databases">
        <authorList>
            <person name="Varghese N."/>
            <person name="Submissions S."/>
        </authorList>
    </citation>
    <scope>NUCLEOTIDE SEQUENCE [LARGE SCALE GENOMIC DNA]</scope>
    <source>
        <strain evidence="6">DSM 45004</strain>
    </source>
</reference>
<sequence length="250" mass="25531">MSLARIFARTATAALIAVGMAAPAQAAVSAPVADDGSGPETMIIDGGYADDAPWAARMFADGRQACSASVIAPKWVLTAQHCVQGANQVSFRVGSLDQTQGREVFAVPGGVHVHPSADLALVNVGSSVDVEYAPIGAPGAAEVGETVQTYGWGATCTDRPEIECQSQWLKVADVTVTDTSCSDYRGGTAICAYRGDGIPAGGDSGGPMFATAADGDYVQVGVASTSDRSSRTAYTNVTRYSSWIGSLAGV</sequence>
<organism evidence="5 6">
    <name type="scientific">Actinopolyspora alba</name>
    <dbReference type="NCBI Taxonomy" id="673379"/>
    <lineage>
        <taxon>Bacteria</taxon>
        <taxon>Bacillati</taxon>
        <taxon>Actinomycetota</taxon>
        <taxon>Actinomycetes</taxon>
        <taxon>Actinopolysporales</taxon>
        <taxon>Actinopolysporaceae</taxon>
        <taxon>Actinopolyspora</taxon>
        <taxon>Actinopolyspora alba group</taxon>
    </lineage>
</organism>
<dbReference type="InterPro" id="IPR043504">
    <property type="entry name" value="Peptidase_S1_PA_chymotrypsin"/>
</dbReference>
<dbReference type="AlphaFoldDB" id="A0A1I1Y7C3"/>
<gene>
    <name evidence="5" type="ORF">SAMN04487819_108226</name>
</gene>
<dbReference type="PRINTS" id="PR00722">
    <property type="entry name" value="CHYMOTRYPSIN"/>
</dbReference>
<dbReference type="Pfam" id="PF00089">
    <property type="entry name" value="Trypsin"/>
    <property type="match status" value="1"/>
</dbReference>
<evidence type="ECO:0000259" key="4">
    <source>
        <dbReference type="PROSITE" id="PS50240"/>
    </source>
</evidence>
<evidence type="ECO:0000313" key="5">
    <source>
        <dbReference type="EMBL" id="SFE15471.1"/>
    </source>
</evidence>
<dbReference type="InterPro" id="IPR001314">
    <property type="entry name" value="Peptidase_S1A"/>
</dbReference>
<feature type="domain" description="Peptidase S1" evidence="4">
    <location>
        <begin position="44"/>
        <end position="249"/>
    </location>
</feature>
<dbReference type="InterPro" id="IPR009003">
    <property type="entry name" value="Peptidase_S1_PA"/>
</dbReference>
<dbReference type="GO" id="GO:0004252">
    <property type="term" value="F:serine-type endopeptidase activity"/>
    <property type="evidence" value="ECO:0007669"/>
    <property type="project" value="InterPro"/>
</dbReference>
<dbReference type="Gene3D" id="2.40.10.10">
    <property type="entry name" value="Trypsin-like serine proteases"/>
    <property type="match status" value="1"/>
</dbReference>
<keyword evidence="2" id="KW-1015">Disulfide bond</keyword>
<name>A0A1I1Y7C3_9ACTN</name>
<evidence type="ECO:0000256" key="2">
    <source>
        <dbReference type="ARBA" id="ARBA00023157"/>
    </source>
</evidence>
<evidence type="ECO:0000256" key="3">
    <source>
        <dbReference type="SAM" id="SignalP"/>
    </source>
</evidence>
<keyword evidence="3" id="KW-0732">Signal</keyword>
<evidence type="ECO:0000256" key="1">
    <source>
        <dbReference type="ARBA" id="ARBA00007664"/>
    </source>
</evidence>
<accession>A0A1I1Y7C3</accession>
<proteinExistence type="inferred from homology"/>
<dbReference type="SMART" id="SM00020">
    <property type="entry name" value="Tryp_SPc"/>
    <property type="match status" value="1"/>
</dbReference>